<dbReference type="EMBL" id="DACQKT010000009">
    <property type="protein sequence ID" value="HAS6678759.1"/>
    <property type="molecule type" value="Genomic_DNA"/>
</dbReference>
<dbReference type="AlphaFoldDB" id="A0A5N5RD61"/>
<organism evidence="1">
    <name type="scientific">Vibrio parahaemolyticus</name>
    <dbReference type="NCBI Taxonomy" id="670"/>
    <lineage>
        <taxon>Bacteria</taxon>
        <taxon>Pseudomonadati</taxon>
        <taxon>Pseudomonadota</taxon>
        <taxon>Gammaproteobacteria</taxon>
        <taxon>Vibrionales</taxon>
        <taxon>Vibrionaceae</taxon>
        <taxon>Vibrio</taxon>
    </lineage>
</organism>
<evidence type="ECO:0000313" key="3">
    <source>
        <dbReference type="EMBL" id="QHH08924.1"/>
    </source>
</evidence>
<proteinExistence type="predicted"/>
<dbReference type="Proteomes" id="UP000464718">
    <property type="component" value="Chromosome i"/>
</dbReference>
<evidence type="ECO:0000313" key="4">
    <source>
        <dbReference type="Proteomes" id="UP000464718"/>
    </source>
</evidence>
<protein>
    <submittedName>
        <fullName evidence="1">Uncharacterized protein</fullName>
    </submittedName>
</protein>
<evidence type="ECO:0000313" key="1">
    <source>
        <dbReference type="EMBL" id="HAS6678759.1"/>
    </source>
</evidence>
<reference evidence="1" key="1">
    <citation type="journal article" date="2018" name="Genome Biol.">
        <title>SKESA: strategic k-mer extension for scrupulous assemblies.</title>
        <authorList>
            <person name="Souvorov A."/>
            <person name="Agarwala R."/>
            <person name="Lipman D.J."/>
        </authorList>
    </citation>
    <scope>NUCLEOTIDE SEQUENCE</scope>
    <source>
        <strain evidence="1">1930</strain>
    </source>
</reference>
<dbReference type="EMBL" id="CP034298">
    <property type="protein sequence ID" value="QHH08924.1"/>
    <property type="molecule type" value="Genomic_DNA"/>
</dbReference>
<reference evidence="1" key="3">
    <citation type="submission" date="2019-12" db="EMBL/GenBank/DDBJ databases">
        <authorList>
            <consortium name="NCBI Pathogen Detection Project"/>
        </authorList>
    </citation>
    <scope>NUCLEOTIDE SEQUENCE</scope>
    <source>
        <strain evidence="1">1930</strain>
    </source>
</reference>
<dbReference type="Proteomes" id="UP000856022">
    <property type="component" value="Unassembled WGS sequence"/>
</dbReference>
<reference evidence="3 4" key="2">
    <citation type="submission" date="2018-12" db="EMBL/GenBank/DDBJ databases">
        <title>Genomic insights into the evolutionary origins and pathogenicity of five Vibrio parahaemolyticus strains isolated from the shrimp with acute hepatopancreatic necrosis disease (AHPND).</title>
        <authorList>
            <person name="Yang Q."/>
            <person name="Dong X."/>
            <person name="Xie G."/>
            <person name="Fu S."/>
            <person name="Zou P."/>
            <person name="Sun J."/>
            <person name="Wang Y."/>
            <person name="Huang J."/>
        </authorList>
    </citation>
    <scope>NUCLEOTIDE SEQUENCE [LARGE SCALE GENOMIC DNA]</scope>
    <source>
        <strain evidence="3 4">20160303005-1</strain>
    </source>
</reference>
<accession>A0A5N5RD61</accession>
<name>A0A5N5RD61_VIBPH</name>
<gene>
    <name evidence="3" type="ORF">EHC69_05925</name>
    <name evidence="1" type="ORF">I7278_18295</name>
    <name evidence="2" type="ORF">I7278_26995</name>
</gene>
<dbReference type="EMBL" id="DACQKT010000082">
    <property type="protein sequence ID" value="HAS6680405.1"/>
    <property type="molecule type" value="Genomic_DNA"/>
</dbReference>
<evidence type="ECO:0000313" key="2">
    <source>
        <dbReference type="EMBL" id="HAS6680405.1"/>
    </source>
</evidence>
<sequence length="42" mass="4925">MISNTISSNLRVLLHLYNKRIRQAYRNVNFVVCTTLGNYHSN</sequence>